<gene>
    <name evidence="4" type="ORF">GS4_06_00510</name>
</gene>
<sequence length="322" mass="32682">MTDRLATAWSSSLRLGLPIVNAPMGGVAGGRLAAAVSAAGGLGMIGMGSSGSTAALRAQLDAHRAAPGFDAALPFGIGVVDWKIREHPDLLDLAVDTRPTLLSVSFGDRFDWVDRARDAGIRTATQVYAPEQARVAGDAGVDVLVARGADGGGHGDPTGALLPLLDAVLEVVDLPVLAAGGVASPRSLAAVLAAGAAGAWIGTALSATVESLAPAEAKDTLVAARADETVLTRAYDVIEGWPWPARFLNRVVRNGFTDRWTDGVDALEADDALRADAAAAAPPAVDAGVGVGRIDSVEPVAAILARLGVGAMQLLRDASPDR</sequence>
<dbReference type="EMBL" id="BANX01000006">
    <property type="protein sequence ID" value="GAC67205.1"/>
    <property type="molecule type" value="Genomic_DNA"/>
</dbReference>
<protein>
    <submittedName>
        <fullName evidence="4">Putative oxidoreductase</fullName>
    </submittedName>
</protein>
<dbReference type="SUPFAM" id="SSF51412">
    <property type="entry name" value="Inosine monophosphate dehydrogenase (IMPDH)"/>
    <property type="match status" value="1"/>
</dbReference>
<organism evidence="4 5">
    <name type="scientific">Gordonia soli NBRC 108243</name>
    <dbReference type="NCBI Taxonomy" id="1223545"/>
    <lineage>
        <taxon>Bacteria</taxon>
        <taxon>Bacillati</taxon>
        <taxon>Actinomycetota</taxon>
        <taxon>Actinomycetes</taxon>
        <taxon>Mycobacteriales</taxon>
        <taxon>Gordoniaceae</taxon>
        <taxon>Gordonia</taxon>
    </lineage>
</organism>
<evidence type="ECO:0000256" key="3">
    <source>
        <dbReference type="ARBA" id="ARBA00023002"/>
    </source>
</evidence>
<evidence type="ECO:0000313" key="4">
    <source>
        <dbReference type="EMBL" id="GAC67205.1"/>
    </source>
</evidence>
<keyword evidence="5" id="KW-1185">Reference proteome</keyword>
<dbReference type="Pfam" id="PF03060">
    <property type="entry name" value="NMO"/>
    <property type="match status" value="1"/>
</dbReference>
<dbReference type="InterPro" id="IPR004136">
    <property type="entry name" value="NMO"/>
</dbReference>
<evidence type="ECO:0000313" key="5">
    <source>
        <dbReference type="Proteomes" id="UP000011666"/>
    </source>
</evidence>
<dbReference type="eggNOG" id="COG2070">
    <property type="taxonomic scope" value="Bacteria"/>
</dbReference>
<evidence type="ECO:0000256" key="2">
    <source>
        <dbReference type="ARBA" id="ARBA00022643"/>
    </source>
</evidence>
<dbReference type="InterPro" id="IPR013785">
    <property type="entry name" value="Aldolase_TIM"/>
</dbReference>
<keyword evidence="3" id="KW-0560">Oxidoreductase</keyword>
<dbReference type="PANTHER" id="PTHR32332">
    <property type="entry name" value="2-NITROPROPANE DIOXYGENASE"/>
    <property type="match status" value="1"/>
</dbReference>
<dbReference type="PANTHER" id="PTHR32332:SF31">
    <property type="entry name" value="2-NITROPROPANE DIOXYGENASE FAMILY, PUTATIVE (AFU_ORTHOLOGUE AFUA_2G09850)-RELATED"/>
    <property type="match status" value="1"/>
</dbReference>
<reference evidence="4 5" key="1">
    <citation type="submission" date="2013-01" db="EMBL/GenBank/DDBJ databases">
        <title>Whole genome shotgun sequence of Gordonia soli NBRC 108243.</title>
        <authorList>
            <person name="Isaki-Nakamura S."/>
            <person name="Hosoyama A."/>
            <person name="Tsuchikane K."/>
            <person name="Ando Y."/>
            <person name="Baba S."/>
            <person name="Ohji S."/>
            <person name="Hamada M."/>
            <person name="Tamura T."/>
            <person name="Yamazoe A."/>
            <person name="Yamazaki S."/>
            <person name="Fujita N."/>
        </authorList>
    </citation>
    <scope>NUCLEOTIDE SEQUENCE [LARGE SCALE GENOMIC DNA]</scope>
    <source>
        <strain evidence="4 5">NBRC 108243</strain>
    </source>
</reference>
<name>M0QF19_9ACTN</name>
<evidence type="ECO:0000256" key="1">
    <source>
        <dbReference type="ARBA" id="ARBA00022630"/>
    </source>
</evidence>
<comment type="caution">
    <text evidence="4">The sequence shown here is derived from an EMBL/GenBank/DDBJ whole genome shotgun (WGS) entry which is preliminary data.</text>
</comment>
<dbReference type="STRING" id="1223545.GS4_06_00510"/>
<keyword evidence="1" id="KW-0285">Flavoprotein</keyword>
<dbReference type="AlphaFoldDB" id="M0QF19"/>
<accession>M0QF19</accession>
<proteinExistence type="predicted"/>
<keyword evidence="2" id="KW-0288">FMN</keyword>
<dbReference type="Proteomes" id="UP000011666">
    <property type="component" value="Unassembled WGS sequence"/>
</dbReference>
<dbReference type="CDD" id="cd04730">
    <property type="entry name" value="NPD_like"/>
    <property type="match status" value="1"/>
</dbReference>
<dbReference type="Gene3D" id="3.20.20.70">
    <property type="entry name" value="Aldolase class I"/>
    <property type="match status" value="1"/>
</dbReference>
<dbReference type="GO" id="GO:0018580">
    <property type="term" value="F:nitronate monooxygenase activity"/>
    <property type="evidence" value="ECO:0007669"/>
    <property type="project" value="InterPro"/>
</dbReference>